<name>A0ABR1ZM89_9ROSI</name>
<dbReference type="PROSITE" id="PS51257">
    <property type="entry name" value="PROKAR_LIPOPROTEIN"/>
    <property type="match status" value="1"/>
</dbReference>
<evidence type="ECO:0000313" key="3">
    <source>
        <dbReference type="EMBL" id="KAK8481761.1"/>
    </source>
</evidence>
<protein>
    <submittedName>
        <fullName evidence="3">Uncharacterized protein</fullName>
    </submittedName>
</protein>
<dbReference type="Proteomes" id="UP001396334">
    <property type="component" value="Unassembled WGS sequence"/>
</dbReference>
<evidence type="ECO:0000313" key="4">
    <source>
        <dbReference type="Proteomes" id="UP001396334"/>
    </source>
</evidence>
<feature type="region of interest" description="Disordered" evidence="1">
    <location>
        <begin position="89"/>
        <end position="114"/>
    </location>
</feature>
<keyword evidence="2" id="KW-1133">Transmembrane helix</keyword>
<sequence length="114" mass="12430">MVSRTLITQPPISLISCLFLSTLAPILMANTTAYTCVLSLLMFLLLHQHFDLISASRVPPSITKAYIGKPAAPSLNLDRFTINRYKKTETEAFRPTSPGHSPGVGHLDPPSGRP</sequence>
<accession>A0ABR1ZM89</accession>
<dbReference type="EMBL" id="JBBPBN010000857">
    <property type="protein sequence ID" value="KAK8481761.1"/>
    <property type="molecule type" value="Genomic_DNA"/>
</dbReference>
<gene>
    <name evidence="3" type="ORF">V6N11_066283</name>
</gene>
<proteinExistence type="predicted"/>
<keyword evidence="4" id="KW-1185">Reference proteome</keyword>
<reference evidence="3 4" key="1">
    <citation type="journal article" date="2024" name="G3 (Bethesda)">
        <title>Genome assembly of Hibiscus sabdariffa L. provides insights into metabolisms of medicinal natural products.</title>
        <authorList>
            <person name="Kim T."/>
        </authorList>
    </citation>
    <scope>NUCLEOTIDE SEQUENCE [LARGE SCALE GENOMIC DNA]</scope>
    <source>
        <strain evidence="3">TK-2024</strain>
        <tissue evidence="3">Old leaves</tissue>
    </source>
</reference>
<comment type="caution">
    <text evidence="3">The sequence shown here is derived from an EMBL/GenBank/DDBJ whole genome shotgun (WGS) entry which is preliminary data.</text>
</comment>
<organism evidence="3 4">
    <name type="scientific">Hibiscus sabdariffa</name>
    <name type="common">roselle</name>
    <dbReference type="NCBI Taxonomy" id="183260"/>
    <lineage>
        <taxon>Eukaryota</taxon>
        <taxon>Viridiplantae</taxon>
        <taxon>Streptophyta</taxon>
        <taxon>Embryophyta</taxon>
        <taxon>Tracheophyta</taxon>
        <taxon>Spermatophyta</taxon>
        <taxon>Magnoliopsida</taxon>
        <taxon>eudicotyledons</taxon>
        <taxon>Gunneridae</taxon>
        <taxon>Pentapetalae</taxon>
        <taxon>rosids</taxon>
        <taxon>malvids</taxon>
        <taxon>Malvales</taxon>
        <taxon>Malvaceae</taxon>
        <taxon>Malvoideae</taxon>
        <taxon>Hibiscus</taxon>
    </lineage>
</organism>
<evidence type="ECO:0000256" key="1">
    <source>
        <dbReference type="SAM" id="MobiDB-lite"/>
    </source>
</evidence>
<keyword evidence="2" id="KW-0812">Transmembrane</keyword>
<feature type="transmembrane region" description="Helical" evidence="2">
    <location>
        <begin position="12"/>
        <end position="45"/>
    </location>
</feature>
<keyword evidence="2" id="KW-0472">Membrane</keyword>
<evidence type="ECO:0000256" key="2">
    <source>
        <dbReference type="SAM" id="Phobius"/>
    </source>
</evidence>